<dbReference type="Pfam" id="PF00501">
    <property type="entry name" value="AMP-binding"/>
    <property type="match status" value="3"/>
</dbReference>
<dbReference type="SMART" id="SM00825">
    <property type="entry name" value="PKS_KS"/>
    <property type="match status" value="1"/>
</dbReference>
<dbReference type="Pfam" id="PF00698">
    <property type="entry name" value="Acyl_transf_1"/>
    <property type="match status" value="1"/>
</dbReference>
<dbReference type="InterPro" id="IPR001227">
    <property type="entry name" value="Ac_transferase_dom_sf"/>
</dbReference>
<dbReference type="Pfam" id="PF16197">
    <property type="entry name" value="KAsynt_C_assoc"/>
    <property type="match status" value="1"/>
</dbReference>
<dbReference type="PROSITE" id="PS52004">
    <property type="entry name" value="KS3_2"/>
    <property type="match status" value="1"/>
</dbReference>
<accession>A0A931CCT3</accession>
<dbReference type="SMART" id="SM00823">
    <property type="entry name" value="PKS_PP"/>
    <property type="match status" value="3"/>
</dbReference>
<dbReference type="Gene3D" id="1.10.1200.10">
    <property type="entry name" value="ACP-like"/>
    <property type="match status" value="3"/>
</dbReference>
<dbReference type="InterPro" id="IPR014031">
    <property type="entry name" value="Ketoacyl_synth_C"/>
</dbReference>
<dbReference type="SUPFAM" id="SSF53901">
    <property type="entry name" value="Thiolase-like"/>
    <property type="match status" value="1"/>
</dbReference>
<dbReference type="SUPFAM" id="SSF47336">
    <property type="entry name" value="ACP-like"/>
    <property type="match status" value="3"/>
</dbReference>
<dbReference type="Gene3D" id="3.30.70.3290">
    <property type="match status" value="2"/>
</dbReference>
<evidence type="ECO:0000256" key="4">
    <source>
        <dbReference type="ARBA" id="ARBA00022679"/>
    </source>
</evidence>
<dbReference type="InterPro" id="IPR020845">
    <property type="entry name" value="AMP-binding_CS"/>
</dbReference>
<dbReference type="GO" id="GO:0044550">
    <property type="term" value="P:secondary metabolite biosynthetic process"/>
    <property type="evidence" value="ECO:0007669"/>
    <property type="project" value="TreeGrafter"/>
</dbReference>
<dbReference type="SUPFAM" id="SSF51735">
    <property type="entry name" value="NAD(P)-binding Rossmann-fold domains"/>
    <property type="match status" value="3"/>
</dbReference>
<dbReference type="Gene3D" id="3.30.559.10">
    <property type="entry name" value="Chloramphenicol acetyltransferase-like domain"/>
    <property type="match status" value="2"/>
</dbReference>
<dbReference type="Gene3D" id="3.40.366.10">
    <property type="entry name" value="Malonyl-Coenzyme A Acyl Carrier Protein, domain 2"/>
    <property type="match status" value="1"/>
</dbReference>
<evidence type="ECO:0000256" key="3">
    <source>
        <dbReference type="ARBA" id="ARBA00022553"/>
    </source>
</evidence>
<evidence type="ECO:0000259" key="8">
    <source>
        <dbReference type="PROSITE" id="PS52004"/>
    </source>
</evidence>
<dbReference type="Pfam" id="PF13193">
    <property type="entry name" value="AMP-binding_C"/>
    <property type="match status" value="1"/>
</dbReference>
<dbReference type="InterPro" id="IPR018201">
    <property type="entry name" value="Ketoacyl_synth_AS"/>
</dbReference>
<dbReference type="InterPro" id="IPR023213">
    <property type="entry name" value="CAT-like_dom_sf"/>
</dbReference>
<dbReference type="NCBIfam" id="TIGR01733">
    <property type="entry name" value="AA-adenyl-dom"/>
    <property type="match status" value="1"/>
</dbReference>
<feature type="domain" description="Carrier" evidence="7">
    <location>
        <begin position="2663"/>
        <end position="2738"/>
    </location>
</feature>
<dbReference type="InterPro" id="IPR013968">
    <property type="entry name" value="PKS_KR"/>
</dbReference>
<evidence type="ECO:0000256" key="6">
    <source>
        <dbReference type="SAM" id="MobiDB-lite"/>
    </source>
</evidence>
<dbReference type="Pfam" id="PF00550">
    <property type="entry name" value="PP-binding"/>
    <property type="match status" value="3"/>
</dbReference>
<comment type="caution">
    <text evidence="9">The sequence shown here is derived from an EMBL/GenBank/DDBJ whole genome shotgun (WGS) entry which is preliminary data.</text>
</comment>
<evidence type="ECO:0000313" key="10">
    <source>
        <dbReference type="Proteomes" id="UP000598146"/>
    </source>
</evidence>
<keyword evidence="2" id="KW-0596">Phosphopantetheine</keyword>
<dbReference type="GO" id="GO:0031177">
    <property type="term" value="F:phosphopantetheine binding"/>
    <property type="evidence" value="ECO:0007669"/>
    <property type="project" value="InterPro"/>
</dbReference>
<organism evidence="9 10">
    <name type="scientific">Actinoplanes aureus</name>
    <dbReference type="NCBI Taxonomy" id="2792083"/>
    <lineage>
        <taxon>Bacteria</taxon>
        <taxon>Bacillati</taxon>
        <taxon>Actinomycetota</taxon>
        <taxon>Actinomycetes</taxon>
        <taxon>Micromonosporales</taxon>
        <taxon>Micromonosporaceae</taxon>
        <taxon>Actinoplanes</taxon>
    </lineage>
</organism>
<dbReference type="PROSITE" id="PS50075">
    <property type="entry name" value="CARRIER"/>
    <property type="match status" value="3"/>
</dbReference>
<dbReference type="GO" id="GO:0006633">
    <property type="term" value="P:fatty acid biosynthetic process"/>
    <property type="evidence" value="ECO:0007669"/>
    <property type="project" value="InterPro"/>
</dbReference>
<dbReference type="InterPro" id="IPR057326">
    <property type="entry name" value="KR_dom"/>
</dbReference>
<dbReference type="InterPro" id="IPR014043">
    <property type="entry name" value="Acyl_transferase_dom"/>
</dbReference>
<evidence type="ECO:0000256" key="2">
    <source>
        <dbReference type="ARBA" id="ARBA00022450"/>
    </source>
</evidence>
<feature type="domain" description="Carrier" evidence="7">
    <location>
        <begin position="1692"/>
        <end position="1766"/>
    </location>
</feature>
<dbReference type="PROSITE" id="PS00606">
    <property type="entry name" value="KS3_1"/>
    <property type="match status" value="1"/>
</dbReference>
<dbReference type="Proteomes" id="UP000598146">
    <property type="component" value="Unassembled WGS sequence"/>
</dbReference>
<dbReference type="SUPFAM" id="SSF52777">
    <property type="entry name" value="CoA-dependent acyltransferases"/>
    <property type="match status" value="4"/>
</dbReference>
<dbReference type="InterPro" id="IPR036291">
    <property type="entry name" value="NAD(P)-bd_dom_sf"/>
</dbReference>
<dbReference type="Pfam" id="PF08659">
    <property type="entry name" value="KR"/>
    <property type="match status" value="1"/>
</dbReference>
<feature type="compositionally biased region" description="Basic and acidic residues" evidence="6">
    <location>
        <begin position="1408"/>
        <end position="1419"/>
    </location>
</feature>
<dbReference type="SUPFAM" id="SSF52151">
    <property type="entry name" value="FabD/lysophospholipase-like"/>
    <property type="match status" value="1"/>
</dbReference>
<dbReference type="Gene3D" id="3.40.50.720">
    <property type="entry name" value="NAD(P)-binding Rossmann-like Domain"/>
    <property type="match status" value="1"/>
</dbReference>
<feature type="domain" description="Ketosynthase family 3 (KS3)" evidence="8">
    <location>
        <begin position="627"/>
        <end position="1027"/>
    </location>
</feature>
<dbReference type="GO" id="GO:0005737">
    <property type="term" value="C:cytoplasm"/>
    <property type="evidence" value="ECO:0007669"/>
    <property type="project" value="TreeGrafter"/>
</dbReference>
<dbReference type="Gene3D" id="3.30.300.30">
    <property type="match status" value="2"/>
</dbReference>
<reference evidence="9" key="1">
    <citation type="submission" date="2020-11" db="EMBL/GenBank/DDBJ databases">
        <title>Isolation and identification of active actinomycetes.</title>
        <authorList>
            <person name="Sun X."/>
        </authorList>
    </citation>
    <scope>NUCLEOTIDE SEQUENCE</scope>
    <source>
        <strain evidence="9">NEAU-A11</strain>
    </source>
</reference>
<dbReference type="InterPro" id="IPR032821">
    <property type="entry name" value="PKS_assoc"/>
</dbReference>
<dbReference type="Gene3D" id="3.40.47.10">
    <property type="match status" value="1"/>
</dbReference>
<dbReference type="InterPro" id="IPR016039">
    <property type="entry name" value="Thiolase-like"/>
</dbReference>
<gene>
    <name evidence="9" type="ORF">I4J89_26370</name>
</gene>
<dbReference type="SMART" id="SM00827">
    <property type="entry name" value="PKS_AT"/>
    <property type="match status" value="1"/>
</dbReference>
<dbReference type="InterPro" id="IPR042099">
    <property type="entry name" value="ANL_N_sf"/>
</dbReference>
<keyword evidence="3" id="KW-0597">Phosphoprotein</keyword>
<dbReference type="SUPFAM" id="SSF56801">
    <property type="entry name" value="Acetyl-CoA synthetase-like"/>
    <property type="match status" value="2"/>
</dbReference>
<evidence type="ECO:0000313" key="9">
    <source>
        <dbReference type="EMBL" id="MBG0564981.1"/>
    </source>
</evidence>
<feature type="region of interest" description="Disordered" evidence="6">
    <location>
        <begin position="517"/>
        <end position="538"/>
    </location>
</feature>
<dbReference type="Pfam" id="PF00109">
    <property type="entry name" value="ketoacyl-synt"/>
    <property type="match status" value="1"/>
</dbReference>
<proteinExistence type="inferred from homology"/>
<dbReference type="InterPro" id="IPR000873">
    <property type="entry name" value="AMP-dep_synth/lig_dom"/>
</dbReference>
<feature type="region of interest" description="Disordered" evidence="6">
    <location>
        <begin position="1405"/>
        <end position="1426"/>
    </location>
</feature>
<dbReference type="Pfam" id="PF00668">
    <property type="entry name" value="Condensation"/>
    <property type="match status" value="2"/>
</dbReference>
<dbReference type="PANTHER" id="PTHR45527:SF1">
    <property type="entry name" value="FATTY ACID SYNTHASE"/>
    <property type="match status" value="1"/>
</dbReference>
<dbReference type="GO" id="GO:0004315">
    <property type="term" value="F:3-oxoacyl-[acyl-carrier-protein] synthase activity"/>
    <property type="evidence" value="ECO:0007669"/>
    <property type="project" value="InterPro"/>
</dbReference>
<dbReference type="Gene3D" id="3.40.50.12780">
    <property type="entry name" value="N-terminal domain of ligase-like"/>
    <property type="match status" value="2"/>
</dbReference>
<dbReference type="CDD" id="cd05930">
    <property type="entry name" value="A_NRPS"/>
    <property type="match status" value="1"/>
</dbReference>
<dbReference type="InterPro" id="IPR025110">
    <property type="entry name" value="AMP-bd_C"/>
</dbReference>
<dbReference type="InterPro" id="IPR036736">
    <property type="entry name" value="ACP-like_sf"/>
</dbReference>
<dbReference type="InterPro" id="IPR009081">
    <property type="entry name" value="PP-bd_ACP"/>
</dbReference>
<dbReference type="Pfam" id="PF02801">
    <property type="entry name" value="Ketoacyl-synt_C"/>
    <property type="match status" value="1"/>
</dbReference>
<keyword evidence="10" id="KW-1185">Reference proteome</keyword>
<dbReference type="PROSITE" id="PS00455">
    <property type="entry name" value="AMP_BINDING"/>
    <property type="match status" value="2"/>
</dbReference>
<evidence type="ECO:0000259" key="7">
    <source>
        <dbReference type="PROSITE" id="PS50075"/>
    </source>
</evidence>
<dbReference type="PANTHER" id="PTHR45527">
    <property type="entry name" value="NONRIBOSOMAL PEPTIDE SYNTHETASE"/>
    <property type="match status" value="1"/>
</dbReference>
<dbReference type="GO" id="GO:0043041">
    <property type="term" value="P:amino acid activation for nonribosomal peptide biosynthetic process"/>
    <property type="evidence" value="ECO:0007669"/>
    <property type="project" value="TreeGrafter"/>
</dbReference>
<name>A0A931CCT3_9ACTN</name>
<dbReference type="PROSITE" id="PS00012">
    <property type="entry name" value="PHOSPHOPANTETHEINE"/>
    <property type="match status" value="2"/>
</dbReference>
<sequence length="3476" mass="362348">MLIMTLTDVLVRAAAEAPDRGVVHVGGDGTERFTSYAGLYADALRVAGGLRAAGLRKGDPMLLVAEDSAEFLPLFWGAVVAGVVPVPLPDEPARLAAVRRVLGQLPRLSLAELPEAAPLAAPEPVGPDDLALLQFSSGSTGTPKGVELTHGNLAANVEQAARASAAGPDDVVVTWMPYFHDMGLIGTHLTPLHLRCAQVRISPLTFAKRPETWLRVAARHRATILSAANFALAMTVRRVPDAVLDGLDLSSVRLVMVGAEPISPAVWRAFAGKLSRARLDPGALQPVYGLAEATVAVSCPPMGELARPHRLSRAALARGVAVDAGPDAPAVELMDVGHPVPDCEIRVTDDSGVPLEDGLVGHIQVRGPNVTRGYHRDPAATAAALVDGWLRTGDLGFLRAGRLCVTGRHKDVLFVHGRTFHAADLEEVAAATPGLGTGPVAVVGATGAESGRERVVVFLAAPAVRADPSVAGRVRGRVAEALGYDGVEVQVVPSGAFQRTTSGKLRRQPLRERIGVPAPAEATPAPSDAMPAGPPRTRPEMERAVRAVWARVLRIPAERIGPGDRFLAIGGSSLAAMEVLAALEDAFGRTLDPVLLRDCATVPALADRLLSLSDAPAAPAENRKNATDELAVIGLACRFPDADSPEQFWRNLLAGHDSVTPVTRWTGGGHGAFLTDPGLFDAGYFGIGDDEARWLDPHARIFLELAHEALERAGYAGPRRHGRRIGVFAAVGESGYPELMAQSGATGTHALTGTLRNLTAARVAHLLDLRGPALAIDTACSSALVALHLAGRSLAAGDCDMAVVGGVSLNLTGTAERLLAGAQALSPTGRCRAFDADADGFVPGEGGAVLVLTRAGDAGGDDILALVRGTAVNNDGRSLSLMAPNPLVQQEVIVSAYRDSGVDPADVSYVEAHGTGTAVGDPIEARSLAYAFPPLPDGRRRLLGSVKTNIGHLLNVAGMPGLLKVILALRHRELPPSLHHERPTPRFDLAGAGFEVVTERRPWTGPLVAGVNSFGFGGTNAHAILAAPPVRDPEPSPAVTGPHLLTLSARSGAALRAAAADLVEHLREHPGLREGDVCATASTARDDGPYRVALTVDGDLADQLAAIIPGPPIGRTPRVAFLFSGSSGFSGAALYATAPVFRAVLDEVSDAIGPIAGRTLAAWCIGPAILAAEVARPLAVAVAAAQAAQLRAFGVRPDAVTGHGAGELAAAVSTGMLTAVEAVRLALPGAVSAPAVEPSEIRLADYDVLVAIGANGGTAGVRPAGSDARALLATAGDLWSRGAALDRSHLDAGTRRVTLPTYPFQRRRFWVTDPPPPTLSIPRWVDAPAPTAPATGSVTVLTATSAGPVAAATAMKAAPRAGHLLVVTSDLQANPDHAIWAGLAMALADENPGLGVRVVDLSPADTEDDRRAAVERESTHPPAPGPARIVAWRNGRRLVREFVPAPATGPVDLPPDGRYLIAGGAGAVGAAIARHLAGRGRPRLVLAGRSAEPAGLLEELRDLGATASYRVADVTVPDDVAALVAGDSFDVVVQAAGVVRPGSLRAKTAQEIADGFAAKVRGTYLLAEAVREQRPLFVALSSVSSVLPGLAGAVGDYVAGNAYLDAFAAAERAAGRRFVAVNLPALSGGMATAHATSGGGEVLPIDQVPEILWAAAALEAAQVLVGAPQRGSDPPAAPVRVSGTAGAGAGYDELVAIVRELLAEPLDREPGTIGPDEPFLALGLDSLTAVDLVKELESRLGRTLSTTLFFEHRTIGELAGHLAGAPEFPLSPVQRAFHTTGRLYPGVPAYAYVRQTVTAPVDPDRLATAFAELERRHPMLRVRIGPDGQRFEAPGPAAWFTVTDLTGPIEELDAELRNRTFDLTRESPVRAVLAVAGPELAHLMLVVHHAAADGYSLAVLGDELWALYAGAGLPAPPRATFADHETARAAPAGTDLEYWRAALSGYPTLALPFDGDPDGEPRAPYAVHQRKIEPELTARLTAQARAAGVSLFHLLLAGYVRCLARWSGQSAVPVAVARAGRAARLAGVDRMVGPFADTLPVLAQVSPGEPAVALADRLRQAWLVAEQHGSVSTVDIARMLAAHGAGPRTASPASFSFARFPSAGSAGQHTATYAATASAATRLGLVCFEAHGTLHFSWNYPEALFDAATVERFATEHLAELAALDGRAGGPPAIVERIRAQCHRTPAATAVLTDGVELSYLDLDLASERLAARLAETGARRIGLLTGPGADTVIGLVAVLKAGAAWVPLDAAHPPARLADQLRRAGAGVIVCDAGTRAAARALGGFTLVDGRTAPHATPPPVTTGPDDLAYVIFTSGSTGRPKGVPVTHRAMANYLDWSLEAFGYRGEDRLAQTASICFDASVRQLLAPLLVGATVVAWERDTVRDPDELLKRVVRDRVTVWSSVPTLWERLLGAAEKQRPDLALRWVHVGGEELSAAHVRRWFDLFGPGQRITNLYGPTETTINATYHLISERPGDDVTHLPIGRPVGGAVVEVVGEDGRECGPGEVGELYIGGAGVAAGYLDDPSAAFVERGGQRWYRSGDRAVRDTDGVLWFRGRVDDQVKLHGYRIEPGEVEAVLRRHPDVDRSAVRVDGNRLVAWVQPRGAAEPSGSSLRSYLGELLPPYLVPARIEVVAALPLTATGKVDRALLVPAAPAVAEPAVPPATATEQLLARVWSRQLGVPSPGRDDDYFALGGDSIGVLEMFAALEAELPVLPRPTVIYQHRTLAALAAAIDAARAEPAYADDDGSAFPLSLSQRGFLLADAIGTPSTWLAAPRLHGPVDLDRFQQAVDVLVARHPMLRTVFDPPTQRELPAGTRLVVEYDPDPGPLTDEMAAERAVVFDPARWPLVRMRLLRVGPDEHVLLMHAHHLIGDGYSVALLTRELLTVYDRGPEALTPLRSTFREYVALVGRLTPTPVPRDRTAGGFAVGAPVSTGFTLGPAAVAGLRALAAAAGVTPFVPVLTAYHRCLGRLTGRPDPTIGVAVTGRDHALPDLARIFGPCATAVAVRPGPPSTPADDLRRMADAVTAARTGVCTVPEGWQYFFTYLDFGALGPVSGETLRLSWDDTDTDLAALPGTDVLLAARPSGGGLRLTLRGNLPPDLMQRLSTSLRADLESAVPTDVDAALVGYLPAPAQLAALAPAEVRRALPDLDRETIRAILFPDGRPRLLETVTTPLGRSGFVSLPRFADELTHGDLAADAAAAVDLAAAHGARTVSLAGMIPAHTGYGAAVARHVRSSARVTTGHAVTAASVVRTTFAARGRDLSGSVLAVLGVGSIGTSSLCLLLARAEQPPAGLILCDLPATADRLAALAAAITAGGYPGPIEIATGGPDAVYRADVIVAATSGGPGTLDIDRLRPGTVLVDDSFPHCFDTARALARMRDRRDVLVAGGGLLDCGPTERSVAAGLPVAARPGLPDAVASCQLESLLHAVTPDLPLVCGPVSATDASAYWDALDAAGVAAARLHLLDTVVSPPA</sequence>
<dbReference type="InterPro" id="IPR014030">
    <property type="entry name" value="Ketoacyl_synth_N"/>
</dbReference>
<dbReference type="EMBL" id="JADQTO010000013">
    <property type="protein sequence ID" value="MBG0564981.1"/>
    <property type="molecule type" value="Genomic_DNA"/>
</dbReference>
<dbReference type="InterPro" id="IPR001242">
    <property type="entry name" value="Condensation_dom"/>
</dbReference>
<dbReference type="Gene3D" id="3.30.559.30">
    <property type="entry name" value="Nonribosomal peptide synthetase, condensation domain"/>
    <property type="match status" value="2"/>
</dbReference>
<dbReference type="InterPro" id="IPR016035">
    <property type="entry name" value="Acyl_Trfase/lysoPLipase"/>
</dbReference>
<dbReference type="InterPro" id="IPR020841">
    <property type="entry name" value="PKS_Beta-ketoAc_synthase_dom"/>
</dbReference>
<evidence type="ECO:0000256" key="5">
    <source>
        <dbReference type="ARBA" id="ARBA00029443"/>
    </source>
</evidence>
<dbReference type="SMART" id="SM01294">
    <property type="entry name" value="PKS_PP_betabranch"/>
    <property type="match status" value="1"/>
</dbReference>
<keyword evidence="4" id="KW-0808">Transferase</keyword>
<dbReference type="InterPro" id="IPR045851">
    <property type="entry name" value="AMP-bd_C_sf"/>
</dbReference>
<feature type="domain" description="Carrier" evidence="7">
    <location>
        <begin position="536"/>
        <end position="613"/>
    </location>
</feature>
<dbReference type="CDD" id="cd00833">
    <property type="entry name" value="PKS"/>
    <property type="match status" value="1"/>
</dbReference>
<dbReference type="InterPro" id="IPR010071">
    <property type="entry name" value="AA_adenyl_dom"/>
</dbReference>
<dbReference type="SMART" id="SM00822">
    <property type="entry name" value="PKS_KR"/>
    <property type="match status" value="1"/>
</dbReference>
<dbReference type="InterPro" id="IPR006162">
    <property type="entry name" value="Ppantetheine_attach_site"/>
</dbReference>
<protein>
    <submittedName>
        <fullName evidence="9">Amino acid adenylation domain-containing protein</fullName>
    </submittedName>
</protein>
<comment type="cofactor">
    <cofactor evidence="1">
        <name>pantetheine 4'-phosphate</name>
        <dbReference type="ChEBI" id="CHEBI:47942"/>
    </cofactor>
</comment>
<evidence type="ECO:0000256" key="1">
    <source>
        <dbReference type="ARBA" id="ARBA00001957"/>
    </source>
</evidence>
<dbReference type="InterPro" id="IPR020806">
    <property type="entry name" value="PKS_PP-bd"/>
</dbReference>
<comment type="similarity">
    <text evidence="5">In the C-terminal section; belongs to the NRP synthetase family.</text>
</comment>